<accession>A0A224XTE2</accession>
<comment type="similarity">
    <text evidence="4">Belongs to the calycin superfamily. Triabin family.</text>
</comment>
<dbReference type="AlphaFoldDB" id="A0A224XTE2"/>
<feature type="chain" id="PRO_5012352658" evidence="5">
    <location>
        <begin position="19"/>
        <end position="200"/>
    </location>
</feature>
<dbReference type="EMBL" id="GFTR01003338">
    <property type="protein sequence ID" value="JAW13088.1"/>
    <property type="molecule type" value="Transcribed_RNA"/>
</dbReference>
<sequence length="200" mass="23632">MKLIIAVIFFGILTCAFTSYVPYMLEKCLDVKPMGNFRPKKFFSGTWYVTHAKNGTQATVCHKYQTKKEKNNKFSFDYGYYNDGNGDPFFRVHCKETKKEKKKRFSFNCKVIEGQESSKFQEYNVDLTFVDTDYKSYAMFYRCVPIGDRFADNFLVLHREKEAKQQKVQSILKEKLNLYKLRINTFLSRCKSNCKENPAF</sequence>
<evidence type="ECO:0000256" key="5">
    <source>
        <dbReference type="SAM" id="SignalP"/>
    </source>
</evidence>
<name>A0A224XTE2_9HEMI</name>
<evidence type="ECO:0000256" key="1">
    <source>
        <dbReference type="ARBA" id="ARBA00004613"/>
    </source>
</evidence>
<reference evidence="6" key="1">
    <citation type="journal article" date="2018" name="PLoS Negl. Trop. Dis.">
        <title>An insight into the salivary gland and fat body transcriptome of Panstrongylus lignarius (Hemiptera: Heteroptera), the main vector of Chagas disease in Peru.</title>
        <authorList>
            <person name="Nevoa J.C."/>
            <person name="Mendes M.T."/>
            <person name="da Silva M.V."/>
            <person name="Soares S.C."/>
            <person name="Oliveira C.J.F."/>
            <person name="Ribeiro J.M.C."/>
        </authorList>
    </citation>
    <scope>NUCLEOTIDE SEQUENCE</scope>
</reference>
<dbReference type="InterPro" id="IPR005657">
    <property type="entry name" value="Triabi/Procalin"/>
</dbReference>
<dbReference type="GO" id="GO:0030682">
    <property type="term" value="P:symbiont-mediated perturbation of host defenses"/>
    <property type="evidence" value="ECO:0007669"/>
    <property type="project" value="InterPro"/>
</dbReference>
<evidence type="ECO:0000256" key="3">
    <source>
        <dbReference type="ARBA" id="ARBA00022729"/>
    </source>
</evidence>
<proteinExistence type="inferred from homology"/>
<dbReference type="Pfam" id="PF03973">
    <property type="entry name" value="Triabin"/>
    <property type="match status" value="1"/>
</dbReference>
<evidence type="ECO:0000313" key="6">
    <source>
        <dbReference type="EMBL" id="JAW13088.1"/>
    </source>
</evidence>
<keyword evidence="3 5" id="KW-0732">Signal</keyword>
<feature type="signal peptide" evidence="5">
    <location>
        <begin position="1"/>
        <end position="18"/>
    </location>
</feature>
<organism evidence="6">
    <name type="scientific">Panstrongylus lignarius</name>
    <dbReference type="NCBI Taxonomy" id="156445"/>
    <lineage>
        <taxon>Eukaryota</taxon>
        <taxon>Metazoa</taxon>
        <taxon>Ecdysozoa</taxon>
        <taxon>Arthropoda</taxon>
        <taxon>Hexapoda</taxon>
        <taxon>Insecta</taxon>
        <taxon>Pterygota</taxon>
        <taxon>Neoptera</taxon>
        <taxon>Paraneoptera</taxon>
        <taxon>Hemiptera</taxon>
        <taxon>Heteroptera</taxon>
        <taxon>Panheteroptera</taxon>
        <taxon>Cimicomorpha</taxon>
        <taxon>Reduviidae</taxon>
        <taxon>Triatominae</taxon>
        <taxon>Panstrongylus</taxon>
    </lineage>
</organism>
<dbReference type="Gene3D" id="2.40.128.20">
    <property type="match status" value="1"/>
</dbReference>
<evidence type="ECO:0000256" key="2">
    <source>
        <dbReference type="ARBA" id="ARBA00022525"/>
    </source>
</evidence>
<dbReference type="SUPFAM" id="SSF50814">
    <property type="entry name" value="Lipocalins"/>
    <property type="match status" value="1"/>
</dbReference>
<keyword evidence="2" id="KW-0964">Secreted</keyword>
<protein>
    <submittedName>
        <fullName evidence="6">Putative salivary lipocalin</fullName>
    </submittedName>
</protein>
<dbReference type="GO" id="GO:0005576">
    <property type="term" value="C:extracellular region"/>
    <property type="evidence" value="ECO:0007669"/>
    <property type="project" value="UniProtKB-SubCell"/>
</dbReference>
<comment type="subcellular location">
    <subcellularLocation>
        <location evidence="1">Secreted</location>
    </subcellularLocation>
</comment>
<dbReference type="InterPro" id="IPR012674">
    <property type="entry name" value="Calycin"/>
</dbReference>
<evidence type="ECO:0000256" key="4">
    <source>
        <dbReference type="ARBA" id="ARBA00034121"/>
    </source>
</evidence>
<dbReference type="CDD" id="cd19423">
    <property type="entry name" value="lipocalin_LTBP1-like"/>
    <property type="match status" value="1"/>
</dbReference>